<accession>A0A4C1ZE01</accession>
<gene>
    <name evidence="1" type="ORF">EVAR_99420_1</name>
</gene>
<evidence type="ECO:0000313" key="2">
    <source>
        <dbReference type="Proteomes" id="UP000299102"/>
    </source>
</evidence>
<organism evidence="1 2">
    <name type="scientific">Eumeta variegata</name>
    <name type="common">Bagworm moth</name>
    <name type="synonym">Eumeta japonica</name>
    <dbReference type="NCBI Taxonomy" id="151549"/>
    <lineage>
        <taxon>Eukaryota</taxon>
        <taxon>Metazoa</taxon>
        <taxon>Ecdysozoa</taxon>
        <taxon>Arthropoda</taxon>
        <taxon>Hexapoda</taxon>
        <taxon>Insecta</taxon>
        <taxon>Pterygota</taxon>
        <taxon>Neoptera</taxon>
        <taxon>Endopterygota</taxon>
        <taxon>Lepidoptera</taxon>
        <taxon>Glossata</taxon>
        <taxon>Ditrysia</taxon>
        <taxon>Tineoidea</taxon>
        <taxon>Psychidae</taxon>
        <taxon>Oiketicinae</taxon>
        <taxon>Eumeta</taxon>
    </lineage>
</organism>
<evidence type="ECO:0000313" key="1">
    <source>
        <dbReference type="EMBL" id="GBP85334.1"/>
    </source>
</evidence>
<dbReference type="EMBL" id="BGZK01001730">
    <property type="protein sequence ID" value="GBP85334.1"/>
    <property type="molecule type" value="Genomic_DNA"/>
</dbReference>
<dbReference type="Proteomes" id="UP000299102">
    <property type="component" value="Unassembled WGS sequence"/>
</dbReference>
<protein>
    <submittedName>
        <fullName evidence="1">Uncharacterized protein</fullName>
    </submittedName>
</protein>
<dbReference type="AlphaFoldDB" id="A0A4C1ZE01"/>
<proteinExistence type="predicted"/>
<sequence length="112" mass="12801">MALNLILITDELSHEFELTNEFSLVVDLSIARPPTARTGPTCEFEVQGPSSKINSFWKEGCGRCPLRGFTTNFSPLTMVVRDWRLNSRRGASSFVWIKSKTHWLKLMVVVWI</sequence>
<keyword evidence="2" id="KW-1185">Reference proteome</keyword>
<reference evidence="1 2" key="1">
    <citation type="journal article" date="2019" name="Commun. Biol.">
        <title>The bagworm genome reveals a unique fibroin gene that provides high tensile strength.</title>
        <authorList>
            <person name="Kono N."/>
            <person name="Nakamura H."/>
            <person name="Ohtoshi R."/>
            <person name="Tomita M."/>
            <person name="Numata K."/>
            <person name="Arakawa K."/>
        </authorList>
    </citation>
    <scope>NUCLEOTIDE SEQUENCE [LARGE SCALE GENOMIC DNA]</scope>
</reference>
<comment type="caution">
    <text evidence="1">The sequence shown here is derived from an EMBL/GenBank/DDBJ whole genome shotgun (WGS) entry which is preliminary data.</text>
</comment>
<name>A0A4C1ZE01_EUMVA</name>